<feature type="compositionally biased region" description="Polar residues" evidence="1">
    <location>
        <begin position="1"/>
        <end position="17"/>
    </location>
</feature>
<evidence type="ECO:0000313" key="2">
    <source>
        <dbReference type="EMBL" id="GAO00993.1"/>
    </source>
</evidence>
<proteinExistence type="predicted"/>
<sequence>MPSLQSASGRSPSLSYSQDERLTRQNIEDLGRIIASEARGSNETAQLMVGWTVINRMKRRHLRSVSVVWQHNNYAHNHPATTISRRIAESLLSGQARDISQGATLFYSPLSMPKERDTNLHGFDIGSGLESVDGVRDRSGKPIKNYAPKWAKDWNRVRVFNVPEREFKFYRE</sequence>
<evidence type="ECO:0000313" key="3">
    <source>
        <dbReference type="Proteomes" id="UP000032683"/>
    </source>
</evidence>
<dbReference type="EMBL" id="BANJ01000080">
    <property type="protein sequence ID" value="GAO00993.1"/>
    <property type="molecule type" value="Genomic_DNA"/>
</dbReference>
<accession>A0A0D6QBV1</accession>
<reference evidence="2 3" key="1">
    <citation type="submission" date="2012-11" db="EMBL/GenBank/DDBJ databases">
        <title>Whole genome sequence of Gluconacetobacter xylinus NBRC 13693.</title>
        <authorList>
            <person name="Azuma Y."/>
            <person name="Higashiura N."/>
            <person name="Hirakawa H."/>
            <person name="Matsushita K."/>
        </authorList>
    </citation>
    <scope>NUCLEOTIDE SEQUENCE [LARGE SCALE GENOMIC DNA]</scope>
    <source>
        <strain evidence="2 3">NBRC 13693</strain>
    </source>
</reference>
<comment type="caution">
    <text evidence="2">The sequence shown here is derived from an EMBL/GenBank/DDBJ whole genome shotgun (WGS) entry which is preliminary data.</text>
</comment>
<organism evidence="2 3">
    <name type="scientific">Komagataeibacter xylinus NBRC 13693</name>
    <dbReference type="NCBI Taxonomy" id="1234668"/>
    <lineage>
        <taxon>Bacteria</taxon>
        <taxon>Pseudomonadati</taxon>
        <taxon>Pseudomonadota</taxon>
        <taxon>Alphaproteobacteria</taxon>
        <taxon>Acetobacterales</taxon>
        <taxon>Acetobacteraceae</taxon>
        <taxon>Komagataeibacter</taxon>
    </lineage>
</organism>
<dbReference type="Proteomes" id="UP000032683">
    <property type="component" value="Unassembled WGS sequence"/>
</dbReference>
<evidence type="ECO:0000256" key="1">
    <source>
        <dbReference type="SAM" id="MobiDB-lite"/>
    </source>
</evidence>
<gene>
    <name evidence="2" type="ORF">Gxy13693_080_016</name>
</gene>
<dbReference type="AlphaFoldDB" id="A0A0D6QBV1"/>
<dbReference type="RefSeq" id="WP_082071251.1">
    <property type="nucleotide sequence ID" value="NZ_BANJ01000080.1"/>
</dbReference>
<dbReference type="Gene3D" id="1.10.10.2520">
    <property type="entry name" value="Cell wall hydrolase SleB, domain 1"/>
    <property type="match status" value="1"/>
</dbReference>
<name>A0A0D6QBV1_KOMXY</name>
<feature type="region of interest" description="Disordered" evidence="1">
    <location>
        <begin position="1"/>
        <end position="21"/>
    </location>
</feature>
<dbReference type="InterPro" id="IPR042047">
    <property type="entry name" value="SleB_dom1"/>
</dbReference>
<protein>
    <submittedName>
        <fullName evidence="2">Uncharacterized protein</fullName>
    </submittedName>
</protein>